<evidence type="ECO:0000313" key="1">
    <source>
        <dbReference type="EMBL" id="MBR0560040.1"/>
    </source>
</evidence>
<evidence type="ECO:0008006" key="3">
    <source>
        <dbReference type="Google" id="ProtNLM"/>
    </source>
</evidence>
<dbReference type="EMBL" id="JAGRQH010000005">
    <property type="protein sequence ID" value="MBR0560040.1"/>
    <property type="molecule type" value="Genomic_DNA"/>
</dbReference>
<evidence type="ECO:0000313" key="2">
    <source>
        <dbReference type="Proteomes" id="UP000677812"/>
    </source>
</evidence>
<proteinExistence type="predicted"/>
<gene>
    <name evidence="1" type="ORF">KB213_08240</name>
</gene>
<protein>
    <recommendedName>
        <fullName evidence="3">Arc family DNA-binding protein</fullName>
    </recommendedName>
</protein>
<dbReference type="InterPro" id="IPR010985">
    <property type="entry name" value="Ribbon_hlx_hlx"/>
</dbReference>
<dbReference type="RefSeq" id="WP_211682091.1">
    <property type="nucleotide sequence ID" value="NZ_JAGRQH010000005.1"/>
</dbReference>
<dbReference type="Proteomes" id="UP000677812">
    <property type="component" value="Unassembled WGS sequence"/>
</dbReference>
<dbReference type="SUPFAM" id="SSF47598">
    <property type="entry name" value="Ribbon-helix-helix"/>
    <property type="match status" value="1"/>
</dbReference>
<name>A0ABS5E800_9PROT</name>
<comment type="caution">
    <text evidence="1">The sequence shown here is derived from an EMBL/GenBank/DDBJ whole genome shotgun (WGS) entry which is preliminary data.</text>
</comment>
<dbReference type="InterPro" id="IPR013321">
    <property type="entry name" value="Arc_rbn_hlx_hlx"/>
</dbReference>
<keyword evidence="2" id="KW-1185">Reference proteome</keyword>
<dbReference type="Gene3D" id="1.10.1220.10">
    <property type="entry name" value="Met repressor-like"/>
    <property type="match status" value="1"/>
</dbReference>
<sequence length="62" mass="6949">MARKKTSSITIRMDSPILHALKMRAALNERSANREIVSILKAFLNNEKAPEPRLGNRSDASE</sequence>
<reference evidence="1 2" key="1">
    <citation type="submission" date="2021-04" db="EMBL/GenBank/DDBJ databases">
        <title>The complete genome sequence of Neokomagataea sp. TBRC 2177.</title>
        <authorList>
            <person name="Charoenyingcharoen P."/>
            <person name="Yukphan P."/>
        </authorList>
    </citation>
    <scope>NUCLEOTIDE SEQUENCE [LARGE SCALE GENOMIC DNA]</scope>
    <source>
        <strain evidence="1 2">TBRC 2177</strain>
    </source>
</reference>
<accession>A0ABS5E800</accession>
<organism evidence="1 2">
    <name type="scientific">Neokomagataea anthophila</name>
    <dbReference type="NCBI Taxonomy" id="2826925"/>
    <lineage>
        <taxon>Bacteria</taxon>
        <taxon>Pseudomonadati</taxon>
        <taxon>Pseudomonadota</taxon>
        <taxon>Alphaproteobacteria</taxon>
        <taxon>Acetobacterales</taxon>
        <taxon>Acetobacteraceae</taxon>
        <taxon>Neokomagataea</taxon>
    </lineage>
</organism>